<proteinExistence type="predicted"/>
<sequence length="39" mass="4428">MPDLPYLALLGIAVGAVVVLALALHRWLNREIEKEEREE</sequence>
<name>A0A0E8CSY9_BORPT</name>
<dbReference type="EMBL" id="UFTT01000002">
    <property type="protein sequence ID" value="SUV66933.1"/>
    <property type="molecule type" value="Genomic_DNA"/>
</dbReference>
<reference evidence="1 2" key="1">
    <citation type="submission" date="2018-06" db="EMBL/GenBank/DDBJ databases">
        <authorList>
            <consortium name="Pathogen Informatics"/>
            <person name="Doyle S."/>
        </authorList>
    </citation>
    <scope>NUCLEOTIDE SEQUENCE [LARGE SCALE GENOMIC DNA]</scope>
    <source>
        <strain evidence="1 2">NCTC10911</strain>
    </source>
</reference>
<organism evidence="1 2">
    <name type="scientific">Bordetella pertussis</name>
    <dbReference type="NCBI Taxonomy" id="520"/>
    <lineage>
        <taxon>Bacteria</taxon>
        <taxon>Pseudomonadati</taxon>
        <taxon>Pseudomonadota</taxon>
        <taxon>Betaproteobacteria</taxon>
        <taxon>Burkholderiales</taxon>
        <taxon>Alcaligenaceae</taxon>
        <taxon>Bordetella</taxon>
    </lineage>
</organism>
<gene>
    <name evidence="1" type="ORF">NCTC10911_03997</name>
</gene>
<dbReference type="AlphaFoldDB" id="A0A0E8CSY9"/>
<protein>
    <submittedName>
        <fullName evidence="1">Uncharacterized protein</fullName>
    </submittedName>
</protein>
<dbReference type="Proteomes" id="UP000255014">
    <property type="component" value="Unassembled WGS sequence"/>
</dbReference>
<evidence type="ECO:0000313" key="2">
    <source>
        <dbReference type="Proteomes" id="UP000255014"/>
    </source>
</evidence>
<evidence type="ECO:0000313" key="1">
    <source>
        <dbReference type="EMBL" id="SUV66933.1"/>
    </source>
</evidence>
<accession>A0A0E8CSY9</accession>